<name>A0AAV1SYM3_9STRA</name>
<gene>
    <name evidence="2" type="ORF">PM001_LOCUS19696</name>
    <name evidence="1" type="ORF">PM001_LOCUS35</name>
</gene>
<protein>
    <submittedName>
        <fullName evidence="1">Uncharacterized protein</fullName>
    </submittedName>
</protein>
<organism evidence="1 3">
    <name type="scientific">Peronospora matthiolae</name>
    <dbReference type="NCBI Taxonomy" id="2874970"/>
    <lineage>
        <taxon>Eukaryota</taxon>
        <taxon>Sar</taxon>
        <taxon>Stramenopiles</taxon>
        <taxon>Oomycota</taxon>
        <taxon>Peronosporomycetes</taxon>
        <taxon>Peronosporales</taxon>
        <taxon>Peronosporaceae</taxon>
        <taxon>Peronospora</taxon>
    </lineage>
</organism>
<dbReference type="EMBL" id="CAKLBY020000001">
    <property type="protein sequence ID" value="CAK7890648.1"/>
    <property type="molecule type" value="Genomic_DNA"/>
</dbReference>
<dbReference type="Proteomes" id="UP001162060">
    <property type="component" value="Unassembled WGS sequence"/>
</dbReference>
<reference evidence="1" key="1">
    <citation type="submission" date="2024-01" db="EMBL/GenBank/DDBJ databases">
        <authorList>
            <person name="Webb A."/>
        </authorList>
    </citation>
    <scope>NUCLEOTIDE SEQUENCE</scope>
    <source>
        <strain evidence="1">Pm1</strain>
    </source>
</reference>
<sequence length="135" mass="14871">MRVAWQQAQHNAADVELRVGEAKERANMRATHEAIACETAAREVIEREAVKIDEMKRAAAQATLQQPGVFVLTGGALVSGSTTVRLAKDARLYFRVFIGKELHKGVGGGSKHWGRALREELEGLRGVRLRVAREV</sequence>
<dbReference type="EMBL" id="CAKLBY020000213">
    <property type="protein sequence ID" value="CAK7934546.1"/>
    <property type="molecule type" value="Genomic_DNA"/>
</dbReference>
<evidence type="ECO:0000313" key="1">
    <source>
        <dbReference type="EMBL" id="CAK7890648.1"/>
    </source>
</evidence>
<comment type="caution">
    <text evidence="1">The sequence shown here is derived from an EMBL/GenBank/DDBJ whole genome shotgun (WGS) entry which is preliminary data.</text>
</comment>
<evidence type="ECO:0000313" key="2">
    <source>
        <dbReference type="EMBL" id="CAK7934546.1"/>
    </source>
</evidence>
<accession>A0AAV1SYM3</accession>
<dbReference type="AlphaFoldDB" id="A0AAV1SYM3"/>
<evidence type="ECO:0000313" key="3">
    <source>
        <dbReference type="Proteomes" id="UP001162060"/>
    </source>
</evidence>
<proteinExistence type="predicted"/>